<comment type="subcellular location">
    <subcellularLocation>
        <location evidence="6">Nucleus</location>
    </subcellularLocation>
</comment>
<name>A0A556TMU5_BAGYA</name>
<reference evidence="7 8" key="1">
    <citation type="journal article" date="2019" name="Genome Biol. Evol.">
        <title>Whole-Genome Sequencing of the Giant Devil Catfish, Bagarius yarrelli.</title>
        <authorList>
            <person name="Jiang W."/>
            <person name="Lv Y."/>
            <person name="Cheng L."/>
            <person name="Yang K."/>
            <person name="Chao B."/>
            <person name="Wang X."/>
            <person name="Li Y."/>
            <person name="Pan X."/>
            <person name="You X."/>
            <person name="Zhang Y."/>
            <person name="Yang J."/>
            <person name="Li J."/>
            <person name="Zhang X."/>
            <person name="Liu S."/>
            <person name="Sun C."/>
            <person name="Yang J."/>
            <person name="Shi Q."/>
        </authorList>
    </citation>
    <scope>NUCLEOTIDE SEQUENCE [LARGE SCALE GENOMIC DNA]</scope>
    <source>
        <strain evidence="7">JWS20170419001</strain>
        <tissue evidence="7">Muscle</tissue>
    </source>
</reference>
<dbReference type="Proteomes" id="UP000319801">
    <property type="component" value="Unassembled WGS sequence"/>
</dbReference>
<gene>
    <name evidence="7" type="ORF">Baya_2036</name>
</gene>
<comment type="catalytic activity">
    <reaction evidence="6">
        <text>adenosine + ATP = AMP + ADP + H(+)</text>
        <dbReference type="Rhea" id="RHEA:20824"/>
        <dbReference type="ChEBI" id="CHEBI:15378"/>
        <dbReference type="ChEBI" id="CHEBI:16335"/>
        <dbReference type="ChEBI" id="CHEBI:30616"/>
        <dbReference type="ChEBI" id="CHEBI:456215"/>
        <dbReference type="ChEBI" id="CHEBI:456216"/>
        <dbReference type="EC" id="2.7.1.20"/>
    </reaction>
</comment>
<evidence type="ECO:0000313" key="8">
    <source>
        <dbReference type="Proteomes" id="UP000319801"/>
    </source>
</evidence>
<keyword evidence="3 6" id="KW-0547">Nucleotide-binding</keyword>
<proteinExistence type="inferred from homology"/>
<keyword evidence="6" id="KW-0660">Purine salvage</keyword>
<evidence type="ECO:0000256" key="2">
    <source>
        <dbReference type="ARBA" id="ARBA00022679"/>
    </source>
</evidence>
<comment type="similarity">
    <text evidence="1 6">Belongs to the carbohydrate kinase PfkB family.</text>
</comment>
<evidence type="ECO:0000256" key="6">
    <source>
        <dbReference type="RuleBase" id="RU368116"/>
    </source>
</evidence>
<keyword evidence="4 6" id="KW-0418">Kinase</keyword>
<dbReference type="InterPro" id="IPR001805">
    <property type="entry name" value="Adenokinase"/>
</dbReference>
<keyword evidence="2 6" id="KW-0808">Transferase</keyword>
<evidence type="ECO:0000256" key="4">
    <source>
        <dbReference type="ARBA" id="ARBA00022777"/>
    </source>
</evidence>
<comment type="caution">
    <text evidence="7">The sequence shown here is derived from an EMBL/GenBank/DDBJ whole genome shotgun (WGS) entry which is preliminary data.</text>
</comment>
<keyword evidence="8" id="KW-1185">Reference proteome</keyword>
<dbReference type="Gene3D" id="3.30.1110.10">
    <property type="match status" value="1"/>
</dbReference>
<dbReference type="GO" id="GO:0006144">
    <property type="term" value="P:purine nucleobase metabolic process"/>
    <property type="evidence" value="ECO:0007669"/>
    <property type="project" value="TreeGrafter"/>
</dbReference>
<dbReference type="PANTHER" id="PTHR45769:SF3">
    <property type="entry name" value="ADENOSINE KINASE"/>
    <property type="match status" value="1"/>
</dbReference>
<dbReference type="PANTHER" id="PTHR45769">
    <property type="entry name" value="ADENOSINE KINASE"/>
    <property type="match status" value="1"/>
</dbReference>
<accession>A0A556TMU5</accession>
<protein>
    <recommendedName>
        <fullName evidence="6">Adenosine kinase</fullName>
        <shortName evidence="6">AK</shortName>
        <ecNumber evidence="6">2.7.1.20</ecNumber>
    </recommendedName>
    <alternativeName>
        <fullName evidence="6">Adenosine 5'-phosphotransferase</fullName>
    </alternativeName>
</protein>
<dbReference type="GO" id="GO:0006166">
    <property type="term" value="P:purine ribonucleoside salvage"/>
    <property type="evidence" value="ECO:0007669"/>
    <property type="project" value="UniProtKB-KW"/>
</dbReference>
<keyword evidence="6" id="KW-0539">Nucleus</keyword>
<keyword evidence="5 6" id="KW-0067">ATP-binding</keyword>
<dbReference type="GO" id="GO:0005524">
    <property type="term" value="F:ATP binding"/>
    <property type="evidence" value="ECO:0007669"/>
    <property type="project" value="UniProtKB-UniRule"/>
</dbReference>
<organism evidence="7 8">
    <name type="scientific">Bagarius yarrelli</name>
    <name type="common">Goonch</name>
    <name type="synonym">Bagrus yarrelli</name>
    <dbReference type="NCBI Taxonomy" id="175774"/>
    <lineage>
        <taxon>Eukaryota</taxon>
        <taxon>Metazoa</taxon>
        <taxon>Chordata</taxon>
        <taxon>Craniata</taxon>
        <taxon>Vertebrata</taxon>
        <taxon>Euteleostomi</taxon>
        <taxon>Actinopterygii</taxon>
        <taxon>Neopterygii</taxon>
        <taxon>Teleostei</taxon>
        <taxon>Ostariophysi</taxon>
        <taxon>Siluriformes</taxon>
        <taxon>Sisoridae</taxon>
        <taxon>Sisorinae</taxon>
        <taxon>Bagarius</taxon>
    </lineage>
</organism>
<comment type="subunit">
    <text evidence="6">Monomer.</text>
</comment>
<comment type="cofactor">
    <cofactor evidence="6">
        <name>Mg(2+)</name>
        <dbReference type="ChEBI" id="CHEBI:18420"/>
    </cofactor>
    <text evidence="6">Binds 3 Mg(2+) ions per subunit.</text>
</comment>
<dbReference type="GO" id="GO:0004001">
    <property type="term" value="F:adenosine kinase activity"/>
    <property type="evidence" value="ECO:0007669"/>
    <property type="project" value="UniProtKB-UniRule"/>
</dbReference>
<dbReference type="EC" id="2.7.1.20" evidence="6"/>
<keyword evidence="6" id="KW-0460">Magnesium</keyword>
<dbReference type="GO" id="GO:0044209">
    <property type="term" value="P:AMP salvage"/>
    <property type="evidence" value="ECO:0007669"/>
    <property type="project" value="UniProtKB-UniRule"/>
</dbReference>
<dbReference type="EMBL" id="VCAZ01000006">
    <property type="protein sequence ID" value="TSK22678.1"/>
    <property type="molecule type" value="Genomic_DNA"/>
</dbReference>
<dbReference type="GO" id="GO:0005634">
    <property type="term" value="C:nucleus"/>
    <property type="evidence" value="ECO:0007669"/>
    <property type="project" value="UniProtKB-SubCell"/>
</dbReference>
<comment type="pathway">
    <text evidence="6">Purine metabolism; AMP biosynthesis via salvage pathway; AMP from adenosine: step 1/1.</text>
</comment>
<dbReference type="GO" id="GO:0005829">
    <property type="term" value="C:cytosol"/>
    <property type="evidence" value="ECO:0007669"/>
    <property type="project" value="TreeGrafter"/>
</dbReference>
<evidence type="ECO:0000256" key="5">
    <source>
        <dbReference type="ARBA" id="ARBA00022840"/>
    </source>
</evidence>
<evidence type="ECO:0000256" key="1">
    <source>
        <dbReference type="ARBA" id="ARBA00010688"/>
    </source>
</evidence>
<dbReference type="UniPathway" id="UPA00588">
    <property type="reaction ID" value="UER00659"/>
</dbReference>
<evidence type="ECO:0000313" key="7">
    <source>
        <dbReference type="EMBL" id="TSK22678.1"/>
    </source>
</evidence>
<dbReference type="OrthoDB" id="432447at2759"/>
<dbReference type="AlphaFoldDB" id="A0A556TMU5"/>
<sequence>MATEEPKCKKIKLEEKTISQNSLFGMGNPLLDICAVVDKDFLDKYGLKPNDQILAEEKHKEMLFHREPGCSLPLREILGRCPDPVSEPVPKPSCSVRSEPDNGGSVGFRKKSHNCKDALSTPVELSIDMVGRDECASDRLTAVTLPDRLNTRGNILQSYAFVCGACWHCVASYSGSF</sequence>
<evidence type="ECO:0000256" key="3">
    <source>
        <dbReference type="ARBA" id="ARBA00022741"/>
    </source>
</evidence>
<comment type="function">
    <text evidence="6">ATP dependent phosphorylation of adenosine and other related nucleoside analogs to monophosphate derivatives.</text>
</comment>